<feature type="region of interest" description="Disordered" evidence="1">
    <location>
        <begin position="1"/>
        <end position="20"/>
    </location>
</feature>
<evidence type="ECO:0008006" key="4">
    <source>
        <dbReference type="Google" id="ProtNLM"/>
    </source>
</evidence>
<proteinExistence type="predicted"/>
<evidence type="ECO:0000313" key="2">
    <source>
        <dbReference type="EMBL" id="GAA2199919.1"/>
    </source>
</evidence>
<sequence>MTANDDTPDNYEHRERPRDGRNRFVRSMDNVRRDAEAAAYWAEHRCTYQEIADRFGYYDRSQAWRGIQAAKRDVALPAVTKLRQTEAEQLDALYLMALEIIERNHVVVSHGHIVYGDDGKPLPDDGPRLQAIQTALRIRDQYQNLHGLKQPAKVEHTGGVKFEIVGVDPQDLT</sequence>
<accession>A0ABN3BT05</accession>
<protein>
    <recommendedName>
        <fullName evidence="4">Terminase small subunit</fullName>
    </recommendedName>
</protein>
<feature type="compositionally biased region" description="Basic and acidic residues" evidence="1">
    <location>
        <begin position="10"/>
        <end position="20"/>
    </location>
</feature>
<name>A0ABN3BT05_9ACTN</name>
<organism evidence="2 3">
    <name type="scientific">Streptomyces bangladeshensis</name>
    <dbReference type="NCBI Taxonomy" id="295352"/>
    <lineage>
        <taxon>Bacteria</taxon>
        <taxon>Bacillati</taxon>
        <taxon>Actinomycetota</taxon>
        <taxon>Actinomycetes</taxon>
        <taxon>Kitasatosporales</taxon>
        <taxon>Streptomycetaceae</taxon>
        <taxon>Streptomyces</taxon>
    </lineage>
</organism>
<evidence type="ECO:0000313" key="3">
    <source>
        <dbReference type="Proteomes" id="UP001501391"/>
    </source>
</evidence>
<keyword evidence="3" id="KW-1185">Reference proteome</keyword>
<dbReference type="Proteomes" id="UP001501391">
    <property type="component" value="Unassembled WGS sequence"/>
</dbReference>
<dbReference type="EMBL" id="BAAAOQ010000016">
    <property type="protein sequence ID" value="GAA2199919.1"/>
    <property type="molecule type" value="Genomic_DNA"/>
</dbReference>
<gene>
    <name evidence="2" type="ORF">GCM10009787_48790</name>
</gene>
<comment type="caution">
    <text evidence="2">The sequence shown here is derived from an EMBL/GenBank/DDBJ whole genome shotgun (WGS) entry which is preliminary data.</text>
</comment>
<reference evidence="2 3" key="1">
    <citation type="journal article" date="2019" name="Int. J. Syst. Evol. Microbiol.">
        <title>The Global Catalogue of Microorganisms (GCM) 10K type strain sequencing project: providing services to taxonomists for standard genome sequencing and annotation.</title>
        <authorList>
            <consortium name="The Broad Institute Genomics Platform"/>
            <consortium name="The Broad Institute Genome Sequencing Center for Infectious Disease"/>
            <person name="Wu L."/>
            <person name="Ma J."/>
        </authorList>
    </citation>
    <scope>NUCLEOTIDE SEQUENCE [LARGE SCALE GENOMIC DNA]</scope>
    <source>
        <strain evidence="2 3">JCM 14924</strain>
    </source>
</reference>
<dbReference type="RefSeq" id="WP_094372652.1">
    <property type="nucleotide sequence ID" value="NZ_BAAAOQ010000016.1"/>
</dbReference>
<evidence type="ECO:0000256" key="1">
    <source>
        <dbReference type="SAM" id="MobiDB-lite"/>
    </source>
</evidence>